<comment type="caution">
    <text evidence="5">The sequence shown here is derived from an EMBL/GenBank/DDBJ whole genome shotgun (WGS) entry which is preliminary data.</text>
</comment>
<evidence type="ECO:0000313" key="5">
    <source>
        <dbReference type="EMBL" id="KAL3781235.1"/>
    </source>
</evidence>
<dbReference type="InterPro" id="IPR006869">
    <property type="entry name" value="DUF547"/>
</dbReference>
<evidence type="ECO:0000256" key="2">
    <source>
        <dbReference type="SAM" id="Phobius"/>
    </source>
</evidence>
<keyword evidence="2" id="KW-0472">Membrane</keyword>
<evidence type="ECO:0000259" key="4">
    <source>
        <dbReference type="Pfam" id="PF08588"/>
    </source>
</evidence>
<keyword evidence="6" id="KW-1185">Reference proteome</keyword>
<protein>
    <recommendedName>
        <fullName evidence="7">DUF547 domain-containing protein</fullName>
    </recommendedName>
</protein>
<feature type="transmembrane region" description="Helical" evidence="2">
    <location>
        <begin position="485"/>
        <end position="508"/>
    </location>
</feature>
<evidence type="ECO:0000259" key="3">
    <source>
        <dbReference type="Pfam" id="PF04784"/>
    </source>
</evidence>
<dbReference type="Proteomes" id="UP001530315">
    <property type="component" value="Unassembled WGS sequence"/>
</dbReference>
<reference evidence="5 6" key="1">
    <citation type="submission" date="2024-10" db="EMBL/GenBank/DDBJ databases">
        <title>Updated reference genomes for cyclostephanoid diatoms.</title>
        <authorList>
            <person name="Roberts W.R."/>
            <person name="Alverson A.J."/>
        </authorList>
    </citation>
    <scope>NUCLEOTIDE SEQUENCE [LARGE SCALE GENOMIC DNA]</scope>
    <source>
        <strain evidence="5 6">AJA276-08</strain>
    </source>
</reference>
<feature type="domain" description="Domain of unknown function at the cortex 1" evidence="4">
    <location>
        <begin position="271"/>
        <end position="462"/>
    </location>
</feature>
<proteinExistence type="predicted"/>
<dbReference type="PANTHER" id="PTHR46361:SF3">
    <property type="entry name" value="ELECTRON CARRIER_ PROTEIN DISULFIDE OXIDOREDUCTASE"/>
    <property type="match status" value="1"/>
</dbReference>
<dbReference type="PANTHER" id="PTHR46361">
    <property type="entry name" value="ELECTRON CARRIER/ PROTEIN DISULFIDE OXIDOREDUCTASE"/>
    <property type="match status" value="1"/>
</dbReference>
<feature type="region of interest" description="Disordered" evidence="1">
    <location>
        <begin position="1"/>
        <end position="21"/>
    </location>
</feature>
<sequence length="1670" mass="187076">MASDQPENLHPSPTRSGKRAFYGMFRKTRRKARSNRALRGERGRRDVILEGEDDSAGSTAANQIFVPSRTGGIVEPARSFYFSPLNSWGDRDKQIAASTGNENFERFPQKNIEMNSIVCLVERMLRQIIICCIMFIAGTMASEGAPVAYHALELSLVAWGTCLFIMILSRLQNHQQQRRHKSLSASTPLINNVSGTSLGKHLTERLEILSTSSGTEHSRLRKKRSYHESREPPNLIRTVNPIFDAQKQHPHLENLYVICQRERVFPNALVDIDTEFFSGQMLLMFRTPDVDESNFITNDPVVNYFRGKQRRFEFQWQLRLKKLVPGDVFMGVEVDEPIRMGMIQRALANAALAFTKKTNQGFSYRISDSAESGPSCLSFPVATSMDRFNATKLGEPVPLLGQEIAENPETMKQRKKAGEIEWSTDYVYTMALWSAASLISNIHNHAGLAYADWSDWKILNFPGIRPCEYHLSMLEIFCLETKTQYTLFTILICVPILSTVSITSMVGVQPIKLTLYSQQNLDREVIIAMEVSHATLATLGSEAQRWIAENDVRGERLPVDANELSEIDSINENESHIYEEEMDEQFDGGNKCTEDLEVDEALDVDDPQTSCYILSGTSLSLKDGTANYVSSGGGYAVLQSTPPPLSFFVIEKIQPKTRKWACGATVAIRSGDVVRVKLVDATSNDVKYLTIHKGWWLRWSAARPKRNGLFCIRTGEPNGSPVVLGCPFSLASQRWSHYTIGACFESSAKYGGRMLGIYKTGKVTVSDDVGDAMRQYTDATLGDEEDGQTHDNELDVGDHLIEKSRDKRMMPLLLCAELCHSPALLTVQSPTLARNLFTGGNSPVQNPVATSSTPPAVQKHYDVDVPAWLEMMNRTQRRMQLVYAVRFKNVLTQAKERNMSDVIAPNSRMFVKLRTGRDLAPILQPLLSSSSDQWQQRFDFELRDAESFTSSSVEFVSDEELDGDDNCGDVDDDGPSQFDIDRSNHGCQDNDYPAAVLRSSSYELDLSIISAANEQETTLTPTGKGISSMKRSKSTDDFSLRDIKQDDLHHQVGTQSALKKNKTVHTAVGRVAKTVKSSTVITGKHVIKHSKSLTIGTVKGTVSAGRAAGRVIPVSSVVYGYKEPRKHEPGGKLRKQDTRNEIDRAIKNIECTGKLSTSSLSGQLLAPDERCRKVSQILSDISNTPSSQWAISQLAVKNSTQDLSFLRGSSAAELGVKPLKQIDPVSDICFVIARCIYDGRWREELCVLYAKERHLAFYAPLAKKPSLAVSFEEITSARICEEHSTCCPLPGLYTLAIDTAWRCHYLTFHDVTGREHFLKILNNALFHAVYESNPRHSRKVAPEFESYRMSLETSLTGTVGKWCAVSTGKKSNHKKQRRVLNNRRMAFDLFPIIEKGDTQEKVASYVENLLRKALSFSPDTLNASEAQFIDFLDETSRLRTLPLQEIDLSSKEALCIFINLYHCLLQHSLLLAVDGLPNKRSVTQFKRCSCYEIGDDVFSLAELECCVIRGQTGRSSHIKPPFVDAPKTSRPYRMYGLSATDFRINFILNTGDMSYPCRVPVYKQQTMDEQMDSASSGFLMEQIKIDQRKRTVFLPKVCEVYALDFGMGDGLVCVSQCLMYLDEQSQLAIATLLENGMITVRFNQCQQHFHPSLIEATSCSTIAKRDLDEI</sequence>
<evidence type="ECO:0008006" key="7">
    <source>
        <dbReference type="Google" id="ProtNLM"/>
    </source>
</evidence>
<feature type="transmembrane region" description="Helical" evidence="2">
    <location>
        <begin position="124"/>
        <end position="141"/>
    </location>
</feature>
<organism evidence="5 6">
    <name type="scientific">Stephanodiscus triporus</name>
    <dbReference type="NCBI Taxonomy" id="2934178"/>
    <lineage>
        <taxon>Eukaryota</taxon>
        <taxon>Sar</taxon>
        <taxon>Stramenopiles</taxon>
        <taxon>Ochrophyta</taxon>
        <taxon>Bacillariophyta</taxon>
        <taxon>Coscinodiscophyceae</taxon>
        <taxon>Thalassiosirophycidae</taxon>
        <taxon>Stephanodiscales</taxon>
        <taxon>Stephanodiscaceae</taxon>
        <taxon>Stephanodiscus</taxon>
    </lineage>
</organism>
<keyword evidence="2" id="KW-1133">Transmembrane helix</keyword>
<accession>A0ABD3NZ64</accession>
<dbReference type="Pfam" id="PF04784">
    <property type="entry name" value="DUF547"/>
    <property type="match status" value="1"/>
</dbReference>
<gene>
    <name evidence="5" type="ORF">ACHAW5_000550</name>
</gene>
<name>A0ABD3NZ64_9STRA</name>
<dbReference type="Pfam" id="PF08588">
    <property type="entry name" value="Duc1"/>
    <property type="match status" value="1"/>
</dbReference>
<dbReference type="InterPro" id="IPR013897">
    <property type="entry name" value="Duc1"/>
</dbReference>
<dbReference type="EMBL" id="JALLAZ020001077">
    <property type="protein sequence ID" value="KAL3781235.1"/>
    <property type="molecule type" value="Genomic_DNA"/>
</dbReference>
<evidence type="ECO:0000313" key="6">
    <source>
        <dbReference type="Proteomes" id="UP001530315"/>
    </source>
</evidence>
<keyword evidence="2" id="KW-0812">Transmembrane</keyword>
<feature type="domain" description="DUF547" evidence="3">
    <location>
        <begin position="1448"/>
        <end position="1579"/>
    </location>
</feature>
<evidence type="ECO:0000256" key="1">
    <source>
        <dbReference type="SAM" id="MobiDB-lite"/>
    </source>
</evidence>
<feature type="transmembrane region" description="Helical" evidence="2">
    <location>
        <begin position="147"/>
        <end position="169"/>
    </location>
</feature>